<organism evidence="1 2">
    <name type="scientific">Aerosakkonema funiforme FACHB-1375</name>
    <dbReference type="NCBI Taxonomy" id="2949571"/>
    <lineage>
        <taxon>Bacteria</taxon>
        <taxon>Bacillati</taxon>
        <taxon>Cyanobacteriota</taxon>
        <taxon>Cyanophyceae</taxon>
        <taxon>Oscillatoriophycideae</taxon>
        <taxon>Aerosakkonematales</taxon>
        <taxon>Aerosakkonemataceae</taxon>
        <taxon>Aerosakkonema</taxon>
    </lineage>
</organism>
<dbReference type="AlphaFoldDB" id="A0A926ZLA8"/>
<proteinExistence type="predicted"/>
<evidence type="ECO:0000313" key="2">
    <source>
        <dbReference type="Proteomes" id="UP000641646"/>
    </source>
</evidence>
<sequence length="244" mass="28429">MGYTTEFEGAFYLDKRLFDSEFLYLLEFSRTRRMKRDVTILADVPDPAREAVHLSLGEDGCYFVNEKWDRDSEISIVDYNRPPAGQPGLWCRWIPNSNGSGIQWDGGEKFYHYIEWLQYLIDRFIQPWGYTLNGKVYWQGEEPDDNGKIIVEDNKIVCPEDAEELLKYAVSPVRIPRGVFQSLEAIEKAGIALINWRWVMDKVTVLGHRETAMWMESNVEKYFDGLQRGFEADGKVLKSKDVVF</sequence>
<reference evidence="1" key="1">
    <citation type="journal article" date="2015" name="ISME J.">
        <title>Draft Genome Sequence of Streptomyces incarnatus NRRL8089, which Produces the Nucleoside Antibiotic Sinefungin.</title>
        <authorList>
            <person name="Oshima K."/>
            <person name="Hattori M."/>
            <person name="Shimizu H."/>
            <person name="Fukuda K."/>
            <person name="Nemoto M."/>
            <person name="Inagaki K."/>
            <person name="Tamura T."/>
        </authorList>
    </citation>
    <scope>NUCLEOTIDE SEQUENCE</scope>
    <source>
        <strain evidence="1">FACHB-1375</strain>
    </source>
</reference>
<evidence type="ECO:0000313" key="1">
    <source>
        <dbReference type="EMBL" id="MBD2184896.1"/>
    </source>
</evidence>
<name>A0A926ZLA8_9CYAN</name>
<dbReference type="EMBL" id="JACJPW010000098">
    <property type="protein sequence ID" value="MBD2184896.1"/>
    <property type="molecule type" value="Genomic_DNA"/>
</dbReference>
<reference evidence="1" key="2">
    <citation type="submission" date="2020-08" db="EMBL/GenBank/DDBJ databases">
        <authorList>
            <person name="Chen M."/>
            <person name="Teng W."/>
            <person name="Zhao L."/>
            <person name="Hu C."/>
            <person name="Zhou Y."/>
            <person name="Han B."/>
            <person name="Song L."/>
            <person name="Shu W."/>
        </authorList>
    </citation>
    <scope>NUCLEOTIDE SEQUENCE</scope>
    <source>
        <strain evidence="1">FACHB-1375</strain>
    </source>
</reference>
<gene>
    <name evidence="1" type="ORF">H6G03_28125</name>
</gene>
<dbReference type="RefSeq" id="WP_190472185.1">
    <property type="nucleotide sequence ID" value="NZ_JACJPW010000098.1"/>
</dbReference>
<protein>
    <submittedName>
        <fullName evidence="1">Uncharacterized protein</fullName>
    </submittedName>
</protein>
<comment type="caution">
    <text evidence="1">The sequence shown here is derived from an EMBL/GenBank/DDBJ whole genome shotgun (WGS) entry which is preliminary data.</text>
</comment>
<accession>A0A926ZLA8</accession>
<dbReference type="Proteomes" id="UP000641646">
    <property type="component" value="Unassembled WGS sequence"/>
</dbReference>
<keyword evidence="2" id="KW-1185">Reference proteome</keyword>